<name>D6TW92_KTERA</name>
<dbReference type="AlphaFoldDB" id="D6TW92"/>
<dbReference type="RefSeq" id="WP_007916043.1">
    <property type="nucleotide sequence ID" value="NZ_ADVG01000003.1"/>
</dbReference>
<comment type="caution">
    <text evidence="1">The sequence shown here is derived from an EMBL/GenBank/DDBJ whole genome shotgun (WGS) entry which is preliminary data.</text>
</comment>
<dbReference type="InParanoid" id="D6TW92"/>
<evidence type="ECO:0000313" key="2">
    <source>
        <dbReference type="Proteomes" id="UP000004508"/>
    </source>
</evidence>
<gene>
    <name evidence="1" type="ORF">Krac_5530</name>
</gene>
<dbReference type="EMBL" id="ADVG01000003">
    <property type="protein sequence ID" value="EFH84475.1"/>
    <property type="molecule type" value="Genomic_DNA"/>
</dbReference>
<proteinExistence type="predicted"/>
<organism evidence="1 2">
    <name type="scientific">Ktedonobacter racemifer DSM 44963</name>
    <dbReference type="NCBI Taxonomy" id="485913"/>
    <lineage>
        <taxon>Bacteria</taxon>
        <taxon>Bacillati</taxon>
        <taxon>Chloroflexota</taxon>
        <taxon>Ktedonobacteria</taxon>
        <taxon>Ktedonobacterales</taxon>
        <taxon>Ktedonobacteraceae</taxon>
        <taxon>Ktedonobacter</taxon>
    </lineage>
</organism>
<accession>D6TW92</accession>
<reference evidence="1 2" key="1">
    <citation type="journal article" date="2011" name="Stand. Genomic Sci.">
        <title>Non-contiguous finished genome sequence and contextual data of the filamentous soil bacterium Ktedonobacter racemifer type strain (SOSP1-21).</title>
        <authorList>
            <person name="Chang Y.J."/>
            <person name="Land M."/>
            <person name="Hauser L."/>
            <person name="Chertkov O."/>
            <person name="Del Rio T.G."/>
            <person name="Nolan M."/>
            <person name="Copeland A."/>
            <person name="Tice H."/>
            <person name="Cheng J.F."/>
            <person name="Lucas S."/>
            <person name="Han C."/>
            <person name="Goodwin L."/>
            <person name="Pitluck S."/>
            <person name="Ivanova N."/>
            <person name="Ovchinikova G."/>
            <person name="Pati A."/>
            <person name="Chen A."/>
            <person name="Palaniappan K."/>
            <person name="Mavromatis K."/>
            <person name="Liolios K."/>
            <person name="Brettin T."/>
            <person name="Fiebig A."/>
            <person name="Rohde M."/>
            <person name="Abt B."/>
            <person name="Goker M."/>
            <person name="Detter J.C."/>
            <person name="Woyke T."/>
            <person name="Bristow J."/>
            <person name="Eisen J.A."/>
            <person name="Markowitz V."/>
            <person name="Hugenholtz P."/>
            <person name="Kyrpides N.C."/>
            <person name="Klenk H.P."/>
            <person name="Lapidus A."/>
        </authorList>
    </citation>
    <scope>NUCLEOTIDE SEQUENCE [LARGE SCALE GENOMIC DNA]</scope>
    <source>
        <strain evidence="2">DSM 44963</strain>
    </source>
</reference>
<keyword evidence="2" id="KW-1185">Reference proteome</keyword>
<protein>
    <submittedName>
        <fullName evidence="1">Uncharacterized protein</fullName>
    </submittedName>
</protein>
<sequence>MKFPYIPCYFRCIRSVGMIREWYGAKVARRTWDEAQYFPPPHMKRPDQTLFAGSWDDREIAHRRFDRHAWIRSEVLDSQKKLKRLHRRRVARQLRAHEKHWG</sequence>
<dbReference type="Proteomes" id="UP000004508">
    <property type="component" value="Unassembled WGS sequence"/>
</dbReference>
<evidence type="ECO:0000313" key="1">
    <source>
        <dbReference type="EMBL" id="EFH84475.1"/>
    </source>
</evidence>